<sequence>MVTLVQLRHFLSLAETASFTRSAKALFLTQPALSRSIRALEVELGQRLFDRVGRRSELTHFGRDVLGRVRQLIADADELVAVGRGQLSRRNALLRVGMGAGPAALLAVPLLQRMAHPDASVRIDILQGDTDRLVEALRNRMLDAVVVEFRHVAPAVDLSIEPLAEMRGGFMVRRGHPLTRKRGELSLEAVRAYPIASTLLGSDVVRAMIDAYGPGGHPDECVSLRCSSLASLIELTHSSDVVMLAIRAAAPALVELPVRPVIAVQAHYGLITLAGRSEAPALPLLRELIAERLRDALL</sequence>
<organism evidence="6 7">
    <name type="scientific">Cupriavidus necator</name>
    <name type="common">Alcaligenes eutrophus</name>
    <name type="synonym">Ralstonia eutropha</name>
    <dbReference type="NCBI Taxonomy" id="106590"/>
    <lineage>
        <taxon>Bacteria</taxon>
        <taxon>Pseudomonadati</taxon>
        <taxon>Pseudomonadota</taxon>
        <taxon>Betaproteobacteria</taxon>
        <taxon>Burkholderiales</taxon>
        <taxon>Burkholderiaceae</taxon>
        <taxon>Cupriavidus</taxon>
    </lineage>
</organism>
<keyword evidence="4" id="KW-0804">Transcription</keyword>
<dbReference type="AlphaFoldDB" id="A0A367P6G8"/>
<dbReference type="PROSITE" id="PS50931">
    <property type="entry name" value="HTH_LYSR"/>
    <property type="match status" value="1"/>
</dbReference>
<evidence type="ECO:0000256" key="2">
    <source>
        <dbReference type="ARBA" id="ARBA00023015"/>
    </source>
</evidence>
<keyword evidence="2" id="KW-0805">Transcription regulation</keyword>
<dbReference type="InterPro" id="IPR000847">
    <property type="entry name" value="LysR_HTH_N"/>
</dbReference>
<evidence type="ECO:0000313" key="7">
    <source>
        <dbReference type="Proteomes" id="UP000253501"/>
    </source>
</evidence>
<protein>
    <submittedName>
        <fullName evidence="6">LysR family transcriptional regulator</fullName>
    </submittedName>
</protein>
<dbReference type="Proteomes" id="UP000253501">
    <property type="component" value="Unassembled WGS sequence"/>
</dbReference>
<gene>
    <name evidence="6" type="ORF">DDK22_37285</name>
</gene>
<name>A0A367P6G8_CUPNE</name>
<dbReference type="SUPFAM" id="SSF53850">
    <property type="entry name" value="Periplasmic binding protein-like II"/>
    <property type="match status" value="1"/>
</dbReference>
<evidence type="ECO:0000313" key="6">
    <source>
        <dbReference type="EMBL" id="RCJ03430.1"/>
    </source>
</evidence>
<dbReference type="GO" id="GO:0032993">
    <property type="term" value="C:protein-DNA complex"/>
    <property type="evidence" value="ECO:0007669"/>
    <property type="project" value="TreeGrafter"/>
</dbReference>
<dbReference type="EMBL" id="QDHA01000158">
    <property type="protein sequence ID" value="RCJ03430.1"/>
    <property type="molecule type" value="Genomic_DNA"/>
</dbReference>
<dbReference type="PRINTS" id="PR00039">
    <property type="entry name" value="HTHLYSR"/>
</dbReference>
<proteinExistence type="inferred from homology"/>
<feature type="domain" description="HTH lysR-type" evidence="5">
    <location>
        <begin position="2"/>
        <end position="59"/>
    </location>
</feature>
<evidence type="ECO:0000256" key="1">
    <source>
        <dbReference type="ARBA" id="ARBA00009437"/>
    </source>
</evidence>
<accession>A0A367P6G8</accession>
<dbReference type="InterPro" id="IPR036388">
    <property type="entry name" value="WH-like_DNA-bd_sf"/>
</dbReference>
<dbReference type="RefSeq" id="WP_114136279.1">
    <property type="nucleotide sequence ID" value="NZ_CP068435.1"/>
</dbReference>
<dbReference type="Gene3D" id="3.40.190.10">
    <property type="entry name" value="Periplasmic binding protein-like II"/>
    <property type="match status" value="2"/>
</dbReference>
<comment type="similarity">
    <text evidence="1">Belongs to the LysR transcriptional regulatory family.</text>
</comment>
<keyword evidence="3" id="KW-0238">DNA-binding</keyword>
<evidence type="ECO:0000259" key="5">
    <source>
        <dbReference type="PROSITE" id="PS50931"/>
    </source>
</evidence>
<dbReference type="PANTHER" id="PTHR30346">
    <property type="entry name" value="TRANSCRIPTIONAL DUAL REGULATOR HCAR-RELATED"/>
    <property type="match status" value="1"/>
</dbReference>
<dbReference type="InterPro" id="IPR036390">
    <property type="entry name" value="WH_DNA-bd_sf"/>
</dbReference>
<dbReference type="SUPFAM" id="SSF46785">
    <property type="entry name" value="Winged helix' DNA-binding domain"/>
    <property type="match status" value="1"/>
</dbReference>
<dbReference type="InterPro" id="IPR005119">
    <property type="entry name" value="LysR_subst-bd"/>
</dbReference>
<dbReference type="GO" id="GO:0003677">
    <property type="term" value="F:DNA binding"/>
    <property type="evidence" value="ECO:0007669"/>
    <property type="project" value="UniProtKB-KW"/>
</dbReference>
<dbReference type="Pfam" id="PF00126">
    <property type="entry name" value="HTH_1"/>
    <property type="match status" value="1"/>
</dbReference>
<dbReference type="Gene3D" id="1.10.10.10">
    <property type="entry name" value="Winged helix-like DNA-binding domain superfamily/Winged helix DNA-binding domain"/>
    <property type="match status" value="1"/>
</dbReference>
<dbReference type="FunFam" id="1.10.10.10:FF:000001">
    <property type="entry name" value="LysR family transcriptional regulator"/>
    <property type="match status" value="1"/>
</dbReference>
<dbReference type="Pfam" id="PF03466">
    <property type="entry name" value="LysR_substrate"/>
    <property type="match status" value="1"/>
</dbReference>
<reference evidence="6 7" key="1">
    <citation type="submission" date="2018-04" db="EMBL/GenBank/DDBJ databases">
        <title>Cupriavidus necator CR12 genome sequencing and assembly.</title>
        <authorList>
            <person name="Ben Fekih I."/>
            <person name="Mazhar H.S."/>
            <person name="Bello S.K."/>
            <person name="Rensing C."/>
        </authorList>
    </citation>
    <scope>NUCLEOTIDE SEQUENCE [LARGE SCALE GENOMIC DNA]</scope>
    <source>
        <strain evidence="6 7">CR12</strain>
    </source>
</reference>
<dbReference type="GO" id="GO:0003700">
    <property type="term" value="F:DNA-binding transcription factor activity"/>
    <property type="evidence" value="ECO:0007669"/>
    <property type="project" value="InterPro"/>
</dbReference>
<comment type="caution">
    <text evidence="6">The sequence shown here is derived from an EMBL/GenBank/DDBJ whole genome shotgun (WGS) entry which is preliminary data.</text>
</comment>
<dbReference type="PANTHER" id="PTHR30346:SF29">
    <property type="entry name" value="LYSR SUBSTRATE-BINDING"/>
    <property type="match status" value="1"/>
</dbReference>
<evidence type="ECO:0000256" key="3">
    <source>
        <dbReference type="ARBA" id="ARBA00023125"/>
    </source>
</evidence>
<evidence type="ECO:0000256" key="4">
    <source>
        <dbReference type="ARBA" id="ARBA00023163"/>
    </source>
</evidence>